<evidence type="ECO:0000256" key="1">
    <source>
        <dbReference type="SAM" id="MobiDB-lite"/>
    </source>
</evidence>
<feature type="region of interest" description="Disordered" evidence="1">
    <location>
        <begin position="1"/>
        <end position="22"/>
    </location>
</feature>
<name>A0AAV7LMM3_PLEWA</name>
<protein>
    <submittedName>
        <fullName evidence="2">Uncharacterized protein</fullName>
    </submittedName>
</protein>
<reference evidence="2" key="1">
    <citation type="journal article" date="2022" name="bioRxiv">
        <title>Sequencing and chromosome-scale assembly of the giantPleurodeles waltlgenome.</title>
        <authorList>
            <person name="Brown T."/>
            <person name="Elewa A."/>
            <person name="Iarovenko S."/>
            <person name="Subramanian E."/>
            <person name="Araus A.J."/>
            <person name="Petzold A."/>
            <person name="Susuki M."/>
            <person name="Suzuki K.-i.T."/>
            <person name="Hayashi T."/>
            <person name="Toyoda A."/>
            <person name="Oliveira C."/>
            <person name="Osipova E."/>
            <person name="Leigh N.D."/>
            <person name="Simon A."/>
            <person name="Yun M.H."/>
        </authorList>
    </citation>
    <scope>NUCLEOTIDE SEQUENCE</scope>
    <source>
        <strain evidence="2">20211129_DDA</strain>
        <tissue evidence="2">Liver</tissue>
    </source>
</reference>
<evidence type="ECO:0000313" key="2">
    <source>
        <dbReference type="EMBL" id="KAJ1092244.1"/>
    </source>
</evidence>
<comment type="caution">
    <text evidence="2">The sequence shown here is derived from an EMBL/GenBank/DDBJ whole genome shotgun (WGS) entry which is preliminary data.</text>
</comment>
<accession>A0AAV7LMM3</accession>
<dbReference type="Proteomes" id="UP001066276">
    <property type="component" value="Chromosome 11"/>
</dbReference>
<proteinExistence type="predicted"/>
<gene>
    <name evidence="2" type="ORF">NDU88_005356</name>
</gene>
<dbReference type="EMBL" id="JANPWB010000015">
    <property type="protein sequence ID" value="KAJ1092244.1"/>
    <property type="molecule type" value="Genomic_DNA"/>
</dbReference>
<keyword evidence="3" id="KW-1185">Reference proteome</keyword>
<sequence length="146" mass="15500">MASEIDIDTLGASRDDDQLGPDEPIWLEEATDLVTAGMATVKRRTEGKTSWAEKRLIPNIGRSPGSGSNDCCIDVLGSIGPELAPLLEEVGLKPTMWAKDDTSLSDGKMGKQGPCITLPCTSENELAPTEIEKITEEPSVLSASVS</sequence>
<evidence type="ECO:0000313" key="3">
    <source>
        <dbReference type="Proteomes" id="UP001066276"/>
    </source>
</evidence>
<organism evidence="2 3">
    <name type="scientific">Pleurodeles waltl</name>
    <name type="common">Iberian ribbed newt</name>
    <dbReference type="NCBI Taxonomy" id="8319"/>
    <lineage>
        <taxon>Eukaryota</taxon>
        <taxon>Metazoa</taxon>
        <taxon>Chordata</taxon>
        <taxon>Craniata</taxon>
        <taxon>Vertebrata</taxon>
        <taxon>Euteleostomi</taxon>
        <taxon>Amphibia</taxon>
        <taxon>Batrachia</taxon>
        <taxon>Caudata</taxon>
        <taxon>Salamandroidea</taxon>
        <taxon>Salamandridae</taxon>
        <taxon>Pleurodelinae</taxon>
        <taxon>Pleurodeles</taxon>
    </lineage>
</organism>
<dbReference type="AlphaFoldDB" id="A0AAV7LMM3"/>